<keyword evidence="2" id="KW-1185">Reference proteome</keyword>
<evidence type="ECO:0000313" key="1">
    <source>
        <dbReference type="EMBL" id="KAK9940351.1"/>
    </source>
</evidence>
<proteinExistence type="predicted"/>
<accession>A0AAW1XTP6</accession>
<name>A0AAW1XTP6_RUBAR</name>
<protein>
    <submittedName>
        <fullName evidence="1">Uncharacterized protein</fullName>
    </submittedName>
</protein>
<reference evidence="1 2" key="1">
    <citation type="journal article" date="2023" name="G3 (Bethesda)">
        <title>A chromosome-length genome assembly and annotation of blackberry (Rubus argutus, cv. 'Hillquist').</title>
        <authorList>
            <person name="Bruna T."/>
            <person name="Aryal R."/>
            <person name="Dudchenko O."/>
            <person name="Sargent D.J."/>
            <person name="Mead D."/>
            <person name="Buti M."/>
            <person name="Cavallini A."/>
            <person name="Hytonen T."/>
            <person name="Andres J."/>
            <person name="Pham M."/>
            <person name="Weisz D."/>
            <person name="Mascagni F."/>
            <person name="Usai G."/>
            <person name="Natali L."/>
            <person name="Bassil N."/>
            <person name="Fernandez G.E."/>
            <person name="Lomsadze A."/>
            <person name="Armour M."/>
            <person name="Olukolu B."/>
            <person name="Poorten T."/>
            <person name="Britton C."/>
            <person name="Davik J."/>
            <person name="Ashrafi H."/>
            <person name="Aiden E.L."/>
            <person name="Borodovsky M."/>
            <person name="Worthington M."/>
        </authorList>
    </citation>
    <scope>NUCLEOTIDE SEQUENCE [LARGE SCALE GENOMIC DNA]</scope>
    <source>
        <strain evidence="1">PI 553951</strain>
    </source>
</reference>
<evidence type="ECO:0000313" key="2">
    <source>
        <dbReference type="Proteomes" id="UP001457282"/>
    </source>
</evidence>
<sequence length="243" mass="28241">MEFSEKDMRMLSDIYTNSRSDKDSIRFVCSLALHLSNTKANHRHLHTEIVASFRDYRPSRFEMHSILPCRPVSSKVINIVTAYMCETESECWYLPTQFGDIAKSYEDPSKVQVGVGTTINICRLQRFYQRLQQCNKIFMPMYDELLEHRYLLPQFHLNDLRMHIVVEIVTHPQNIIINSISTSSSNYSGSVGHNAMAVKHRHAQHSKIGKCGDNHDFQFVMQNSSNASNRRKCRSHRLRRSCA</sequence>
<organism evidence="1 2">
    <name type="scientific">Rubus argutus</name>
    <name type="common">Southern blackberry</name>
    <dbReference type="NCBI Taxonomy" id="59490"/>
    <lineage>
        <taxon>Eukaryota</taxon>
        <taxon>Viridiplantae</taxon>
        <taxon>Streptophyta</taxon>
        <taxon>Embryophyta</taxon>
        <taxon>Tracheophyta</taxon>
        <taxon>Spermatophyta</taxon>
        <taxon>Magnoliopsida</taxon>
        <taxon>eudicotyledons</taxon>
        <taxon>Gunneridae</taxon>
        <taxon>Pentapetalae</taxon>
        <taxon>rosids</taxon>
        <taxon>fabids</taxon>
        <taxon>Rosales</taxon>
        <taxon>Rosaceae</taxon>
        <taxon>Rosoideae</taxon>
        <taxon>Rosoideae incertae sedis</taxon>
        <taxon>Rubus</taxon>
    </lineage>
</organism>
<comment type="caution">
    <text evidence="1">The sequence shown here is derived from an EMBL/GenBank/DDBJ whole genome shotgun (WGS) entry which is preliminary data.</text>
</comment>
<dbReference type="AlphaFoldDB" id="A0AAW1XTP6"/>
<dbReference type="Proteomes" id="UP001457282">
    <property type="component" value="Unassembled WGS sequence"/>
</dbReference>
<gene>
    <name evidence="1" type="ORF">M0R45_017017</name>
</gene>
<dbReference type="EMBL" id="JBEDUW010000003">
    <property type="protein sequence ID" value="KAK9940351.1"/>
    <property type="molecule type" value="Genomic_DNA"/>
</dbReference>